<protein>
    <recommendedName>
        <fullName evidence="3 13">General transcription and DNA repair factor IIH subunit TFB4</fullName>
        <shortName evidence="13">TFIIH subunit TFB4</shortName>
    </recommendedName>
    <alternativeName>
        <fullName evidence="12 13">RNA polymerase II transcription factor B subunit 4</fullName>
    </alternativeName>
</protein>
<keyword evidence="4 13" id="KW-0479">Metal-binding</keyword>
<dbReference type="GO" id="GO:0006355">
    <property type="term" value="P:regulation of DNA-templated transcription"/>
    <property type="evidence" value="ECO:0007669"/>
    <property type="project" value="InterPro"/>
</dbReference>
<keyword evidence="10 13" id="KW-0234">DNA repair</keyword>
<dbReference type="Gene3D" id="3.40.50.410">
    <property type="entry name" value="von Willebrand factor, type A domain"/>
    <property type="match status" value="1"/>
</dbReference>
<keyword evidence="5 13" id="KW-0227">DNA damage</keyword>
<evidence type="ECO:0000256" key="1">
    <source>
        <dbReference type="ARBA" id="ARBA00004123"/>
    </source>
</evidence>
<evidence type="ECO:0000256" key="7">
    <source>
        <dbReference type="ARBA" id="ARBA00022833"/>
    </source>
</evidence>
<reference evidence="14 15" key="1">
    <citation type="journal article" date="2010" name="Nat. Commun.">
        <title>The complete sequence of the smallest known nuclear genome from the microsporidian Encephalitozoon intestinalis.</title>
        <authorList>
            <person name="Corradi N."/>
            <person name="Pombert J.-F."/>
            <person name="Farinelli L."/>
            <person name="Didier E.S."/>
            <person name="Keeling P.J."/>
        </authorList>
    </citation>
    <scope>NUCLEOTIDE SEQUENCE [LARGE SCALE GENOMIC DNA]</scope>
    <source>
        <strain evidence="14 15">ATCC 50506</strain>
    </source>
</reference>
<evidence type="ECO:0000256" key="8">
    <source>
        <dbReference type="ARBA" id="ARBA00023015"/>
    </source>
</evidence>
<evidence type="ECO:0000256" key="12">
    <source>
        <dbReference type="ARBA" id="ARBA00033341"/>
    </source>
</evidence>
<dbReference type="GO" id="GO:0006289">
    <property type="term" value="P:nucleotide-excision repair"/>
    <property type="evidence" value="ECO:0007669"/>
    <property type="project" value="UniProtKB-UniRule"/>
</dbReference>
<evidence type="ECO:0000256" key="10">
    <source>
        <dbReference type="ARBA" id="ARBA00023204"/>
    </source>
</evidence>
<comment type="function">
    <text evidence="13">Component of the general transcription and DNA repair factor IIH (TFIIH) core complex, which is involved in general and transcription-coupled nucleotide excision repair (NER) of damaged DNA and, when complexed to TFIIK, in RNA transcription by RNA polymerase II. In NER, TFIIH acts by opening DNA around the lesion to allow the excision of the damaged oligonucleotide and its replacement by a new DNA fragment. In transcription, TFIIH has an essential role in transcription initiation. When the pre-initiation complex (PIC) has been established, TFIIH is required for promoter opening and promoter escape. Phosphorylation of the C-terminal tail (CTD) of the largest subunit of RNA polymerase II by the kinase module TFIIK controls the initiation of transcription.</text>
</comment>
<keyword evidence="8 13" id="KW-0805">Transcription regulation</keyword>
<keyword evidence="11 13" id="KW-0539">Nucleus</keyword>
<name>E0S811_ENCIT</name>
<keyword evidence="7 13" id="KW-0862">Zinc</keyword>
<dbReference type="GO" id="GO:0008270">
    <property type="term" value="F:zinc ion binding"/>
    <property type="evidence" value="ECO:0007669"/>
    <property type="project" value="UniProtKB-KW"/>
</dbReference>
<sequence>MILFLLIDLKKENWEMTGRDLFNDVVVFLNAYHKSSRNNRIVVVSGKKILFDSLESSIEEIYRITQHQSSYDVGDLGYALCLHRLGESQIVIFTLEKERNDEYLRYLKCMFAAQRFGVRISAFSLFENKTILQCCAATGGGYSTSEDGCLRFLLSLLGTKGDSKPLGFPATCYCHNKQVLLGLVCPICLSVFCRFVPVCKKCKSKFSFVKHES</sequence>
<organism evidence="14 15">
    <name type="scientific">Encephalitozoon intestinalis (strain ATCC 50506)</name>
    <name type="common">Microsporidian parasite</name>
    <name type="synonym">Septata intestinalis</name>
    <dbReference type="NCBI Taxonomy" id="876142"/>
    <lineage>
        <taxon>Eukaryota</taxon>
        <taxon>Fungi</taxon>
        <taxon>Fungi incertae sedis</taxon>
        <taxon>Microsporidia</taxon>
        <taxon>Unikaryonidae</taxon>
        <taxon>Encephalitozoon</taxon>
    </lineage>
</organism>
<comment type="similarity">
    <text evidence="2 13">Belongs to the TFB4 family.</text>
</comment>
<dbReference type="VEuPathDB" id="MicrosporidiaDB:Eint_070820"/>
<comment type="subunit">
    <text evidence="13">Component of the 7-subunit TFIIH core complex composed of XPB/SSL2, XPD/RAD3, SSL1, TFB1, TFB2, TFB4 and TFB5, which is active in NER. The core complex associates with the 3-subunit CTD-kinase module TFIIK composed of CCL1, KIN28 and TFB3 to form the 10-subunit holoenzyme (holo-TFIIH) active in transcription.</text>
</comment>
<keyword evidence="15" id="KW-1185">Reference proteome</keyword>
<dbReference type="Proteomes" id="UP000002313">
    <property type="component" value="Chromosome VII"/>
</dbReference>
<evidence type="ECO:0000256" key="11">
    <source>
        <dbReference type="ARBA" id="ARBA00023242"/>
    </source>
</evidence>
<dbReference type="PANTHER" id="PTHR12831:SF0">
    <property type="entry name" value="GENERAL TRANSCRIPTION FACTOR IIH SUBUNIT 3"/>
    <property type="match status" value="1"/>
</dbReference>
<reference evidence="14 15" key="2">
    <citation type="journal article" date="2012" name="Proc. Natl. Acad. Sci. U.S.A.">
        <title>Gain and loss of multiple functionally related, horizontally transferred genes in the reduced genomes of two microsporidian parasites.</title>
        <authorList>
            <person name="Pombert J.-F."/>
            <person name="Selman M."/>
            <person name="Burki F."/>
            <person name="Bardell F.T."/>
            <person name="Farinelli L."/>
            <person name="Solter L.F."/>
            <person name="Whitman D.W."/>
            <person name="Weiss L.M."/>
            <person name="Corradi N."/>
            <person name="Keeling P.J."/>
        </authorList>
    </citation>
    <scope>NUCLEOTIDE SEQUENCE [LARGE SCALE GENOMIC DNA]</scope>
    <source>
        <strain evidence="14 15">ATCC 50506</strain>
    </source>
</reference>
<evidence type="ECO:0000313" key="15">
    <source>
        <dbReference type="Proteomes" id="UP000002313"/>
    </source>
</evidence>
<dbReference type="GO" id="GO:0005675">
    <property type="term" value="C:transcription factor TFIIH holo complex"/>
    <property type="evidence" value="ECO:0007669"/>
    <property type="project" value="UniProtKB-UniRule"/>
</dbReference>
<dbReference type="HOGENOM" id="CLU_1294389_0_0_1"/>
<dbReference type="PANTHER" id="PTHR12831">
    <property type="entry name" value="TRANSCRIPTION INITIATION FACTOR IIH TFIIH , POLYPEPTIDE 3-RELATED"/>
    <property type="match status" value="1"/>
</dbReference>
<dbReference type="EMBL" id="CP001948">
    <property type="protein sequence ID" value="ADM11846.1"/>
    <property type="molecule type" value="Genomic_DNA"/>
</dbReference>
<evidence type="ECO:0000256" key="3">
    <source>
        <dbReference type="ARBA" id="ARBA00021280"/>
    </source>
</evidence>
<accession>E0S811</accession>
<dbReference type="InterPro" id="IPR004600">
    <property type="entry name" value="TFIIH_Tfb4/GTF2H3"/>
</dbReference>
<evidence type="ECO:0000256" key="5">
    <source>
        <dbReference type="ARBA" id="ARBA00022763"/>
    </source>
</evidence>
<evidence type="ECO:0000256" key="4">
    <source>
        <dbReference type="ARBA" id="ARBA00022723"/>
    </source>
</evidence>
<dbReference type="RefSeq" id="XP_003073206.1">
    <property type="nucleotide sequence ID" value="XM_003073160.1"/>
</dbReference>
<evidence type="ECO:0000313" key="14">
    <source>
        <dbReference type="EMBL" id="ADM11846.1"/>
    </source>
</evidence>
<evidence type="ECO:0000256" key="6">
    <source>
        <dbReference type="ARBA" id="ARBA00022771"/>
    </source>
</evidence>
<dbReference type="Pfam" id="PF03850">
    <property type="entry name" value="Tfb4"/>
    <property type="match status" value="1"/>
</dbReference>
<keyword evidence="6 13" id="KW-0863">Zinc-finger</keyword>
<dbReference type="AlphaFoldDB" id="E0S811"/>
<proteinExistence type="inferred from homology"/>
<dbReference type="InterPro" id="IPR036465">
    <property type="entry name" value="vWFA_dom_sf"/>
</dbReference>
<comment type="subcellular location">
    <subcellularLocation>
        <location evidence="1 13">Nucleus</location>
    </subcellularLocation>
</comment>
<evidence type="ECO:0000256" key="9">
    <source>
        <dbReference type="ARBA" id="ARBA00023163"/>
    </source>
</evidence>
<evidence type="ECO:0000256" key="2">
    <source>
        <dbReference type="ARBA" id="ARBA00005273"/>
    </source>
</evidence>
<evidence type="ECO:0000256" key="13">
    <source>
        <dbReference type="RuleBase" id="RU368090"/>
    </source>
</evidence>
<dbReference type="GO" id="GO:0000439">
    <property type="term" value="C:transcription factor TFIIH core complex"/>
    <property type="evidence" value="ECO:0007669"/>
    <property type="project" value="UniProtKB-UniRule"/>
</dbReference>
<keyword evidence="9 13" id="KW-0804">Transcription</keyword>
<gene>
    <name evidence="14" type="ORF">Eint_070820</name>
</gene>
<dbReference type="GeneID" id="9698024"/>
<dbReference type="KEGG" id="ein:Eint_070820"/>
<dbReference type="OrthoDB" id="17307at2759"/>